<accession>A0A5N6NM43</accession>
<evidence type="ECO:0000256" key="1">
    <source>
        <dbReference type="ARBA" id="ARBA00022490"/>
    </source>
</evidence>
<dbReference type="GO" id="GO:0005829">
    <property type="term" value="C:cytosol"/>
    <property type="evidence" value="ECO:0007669"/>
    <property type="project" value="TreeGrafter"/>
</dbReference>
<sequence>MGMRVRPFLDPRAISEGLEGVLEALEDLDYMGRIKEVNEYLDKVRTIVKPGCSQDVLKTALSAMSSVTDILSVMTSQRPEVGLVFCGRQSPGGHNVVWGLHEALKIHNPKSVLLGFLGKYMINFYAPFPFVGLLSDAAQLAETFAEAKCSTKLKSQLISNVCTDALSAQKVQIFN</sequence>
<dbReference type="GO" id="GO:0047334">
    <property type="term" value="F:diphosphate-fructose-6-phosphate 1-phosphotransferase activity"/>
    <property type="evidence" value="ECO:0007669"/>
    <property type="project" value="TreeGrafter"/>
</dbReference>
<dbReference type="AlphaFoldDB" id="A0A5N6NM43"/>
<evidence type="ECO:0000313" key="4">
    <source>
        <dbReference type="Proteomes" id="UP000326396"/>
    </source>
</evidence>
<gene>
    <name evidence="3" type="ORF">E3N88_18399</name>
</gene>
<name>A0A5N6NM43_9ASTR</name>
<keyword evidence="4" id="KW-1185">Reference proteome</keyword>
<protein>
    <recommendedName>
        <fullName evidence="5">Phosphofructokinase domain-containing protein</fullName>
    </recommendedName>
</protein>
<dbReference type="InterPro" id="IPR035966">
    <property type="entry name" value="PKF_sf"/>
</dbReference>
<evidence type="ECO:0000256" key="2">
    <source>
        <dbReference type="ARBA" id="ARBA00023152"/>
    </source>
</evidence>
<reference evidence="3 4" key="1">
    <citation type="submission" date="2019-05" db="EMBL/GenBank/DDBJ databases">
        <title>Mikania micrantha, genome provides insights into the molecular mechanism of rapid growth.</title>
        <authorList>
            <person name="Liu B."/>
        </authorList>
    </citation>
    <scope>NUCLEOTIDE SEQUENCE [LARGE SCALE GENOMIC DNA]</scope>
    <source>
        <strain evidence="3">NLD-2019</strain>
        <tissue evidence="3">Leaf</tissue>
    </source>
</reference>
<comment type="caution">
    <text evidence="3">The sequence shown here is derived from an EMBL/GenBank/DDBJ whole genome shotgun (WGS) entry which is preliminary data.</text>
</comment>
<keyword evidence="1" id="KW-0963">Cytoplasm</keyword>
<dbReference type="PANTHER" id="PTHR43650:SF17">
    <property type="entry name" value="PYROPHOSPHATE--FRUCTOSE 6-PHOSPHATE 1-PHOSPHOTRANSFERASE SUBUNIT ALPHA 1"/>
    <property type="match status" value="1"/>
</dbReference>
<dbReference type="Gene3D" id="3.40.50.450">
    <property type="match status" value="1"/>
</dbReference>
<dbReference type="EMBL" id="SZYD01000010">
    <property type="protein sequence ID" value="KAD4981728.1"/>
    <property type="molecule type" value="Genomic_DNA"/>
</dbReference>
<dbReference type="PANTHER" id="PTHR43650">
    <property type="entry name" value="PYROPHOSPHATE--FRUCTOSE 6-PHOSPHATE 1-PHOSPHOTRANSFERASE"/>
    <property type="match status" value="1"/>
</dbReference>
<dbReference type="GO" id="GO:0003872">
    <property type="term" value="F:6-phosphofructokinase activity"/>
    <property type="evidence" value="ECO:0007669"/>
    <property type="project" value="InterPro"/>
</dbReference>
<dbReference type="GO" id="GO:0015979">
    <property type="term" value="P:photosynthesis"/>
    <property type="evidence" value="ECO:0007669"/>
    <property type="project" value="TreeGrafter"/>
</dbReference>
<organism evidence="3 4">
    <name type="scientific">Mikania micrantha</name>
    <name type="common">bitter vine</name>
    <dbReference type="NCBI Taxonomy" id="192012"/>
    <lineage>
        <taxon>Eukaryota</taxon>
        <taxon>Viridiplantae</taxon>
        <taxon>Streptophyta</taxon>
        <taxon>Embryophyta</taxon>
        <taxon>Tracheophyta</taxon>
        <taxon>Spermatophyta</taxon>
        <taxon>Magnoliopsida</taxon>
        <taxon>eudicotyledons</taxon>
        <taxon>Gunneridae</taxon>
        <taxon>Pentapetalae</taxon>
        <taxon>asterids</taxon>
        <taxon>campanulids</taxon>
        <taxon>Asterales</taxon>
        <taxon>Asteraceae</taxon>
        <taxon>Asteroideae</taxon>
        <taxon>Heliantheae alliance</taxon>
        <taxon>Eupatorieae</taxon>
        <taxon>Mikania</taxon>
    </lineage>
</organism>
<evidence type="ECO:0000313" key="3">
    <source>
        <dbReference type="EMBL" id="KAD4981728.1"/>
    </source>
</evidence>
<dbReference type="GO" id="GO:0009749">
    <property type="term" value="P:response to glucose"/>
    <property type="evidence" value="ECO:0007669"/>
    <property type="project" value="TreeGrafter"/>
</dbReference>
<evidence type="ECO:0008006" key="5">
    <source>
        <dbReference type="Google" id="ProtNLM"/>
    </source>
</evidence>
<keyword evidence="2" id="KW-0324">Glycolysis</keyword>
<dbReference type="SUPFAM" id="SSF53784">
    <property type="entry name" value="Phosphofructokinase"/>
    <property type="match status" value="1"/>
</dbReference>
<dbReference type="OrthoDB" id="537915at2759"/>
<dbReference type="Proteomes" id="UP000326396">
    <property type="component" value="Linkage Group LG18"/>
</dbReference>
<proteinExistence type="predicted"/>